<feature type="region of interest" description="Disordered" evidence="1">
    <location>
        <begin position="149"/>
        <end position="175"/>
    </location>
</feature>
<comment type="caution">
    <text evidence="2">The sequence shown here is derived from an EMBL/GenBank/DDBJ whole genome shotgun (WGS) entry which is preliminary data.</text>
</comment>
<feature type="compositionally biased region" description="Polar residues" evidence="1">
    <location>
        <begin position="254"/>
        <end position="265"/>
    </location>
</feature>
<organism evidence="2 3">
    <name type="scientific">Aspergillus udagawae</name>
    <dbReference type="NCBI Taxonomy" id="91492"/>
    <lineage>
        <taxon>Eukaryota</taxon>
        <taxon>Fungi</taxon>
        <taxon>Dikarya</taxon>
        <taxon>Ascomycota</taxon>
        <taxon>Pezizomycotina</taxon>
        <taxon>Eurotiomycetes</taxon>
        <taxon>Eurotiomycetidae</taxon>
        <taxon>Eurotiales</taxon>
        <taxon>Aspergillaceae</taxon>
        <taxon>Aspergillus</taxon>
        <taxon>Aspergillus subgen. Fumigati</taxon>
    </lineage>
</organism>
<feature type="compositionally biased region" description="Polar residues" evidence="1">
    <location>
        <begin position="149"/>
        <end position="160"/>
    </location>
</feature>
<dbReference type="EMBL" id="BLKC01000014">
    <property type="protein sequence ID" value="GFF30118.1"/>
    <property type="molecule type" value="Genomic_DNA"/>
</dbReference>
<protein>
    <submittedName>
        <fullName evidence="2">Uncharacterized protein</fullName>
    </submittedName>
</protein>
<proteinExistence type="predicted"/>
<evidence type="ECO:0000313" key="3">
    <source>
        <dbReference type="Proteomes" id="UP000465221"/>
    </source>
</evidence>
<dbReference type="Proteomes" id="UP000465221">
    <property type="component" value="Unassembled WGS sequence"/>
</dbReference>
<dbReference type="PANTHER" id="PTHR39472:SF1">
    <property type="entry name" value="EXPRESSED PROTEIN"/>
    <property type="match status" value="1"/>
</dbReference>
<sequence>MTDAVAIFIHETNGLLSCESSSSSTPTSRNLSFIAPHLVWSNHPDTFYPRASIINHFLSTGNMKGMENDDSSALVTFTSEDDRSCVSETPALDCFGDGVPPASPKLDYPPLASPAPRELELDSSLPQASPEELLSVVPLTDSPLCQTRQSGTIDASTSPADSKAPFVRGHRRRSTHVSRGDLEKFRKEVLGIVEDPSLWCEEIGGSPASIDPSTLDELNTAFASASMSMNSGSGIPSNNPGSGMFSNYVDNTGNSANLPNASRQSMAPAMPSPSTQVNGGGMPGMNAGIPMNAGHQMDLHHLYEMVLELSEVLKNNRETTKSIVSTAEEIMKRASSEGSTPSLQQVNGEISAARIAELERALAKEKRLVEILKQEQFENTKLIGEYEAAVGTMVEQIRNYCQNNNMNYLAQKRHYNNLLQAERDAHLESRLDRDHWHAQTMKCAEMIRTAYRLRCEEEELPIRIVSGLQNEVRAYRSALGMEPEKPEEEYGWEILKDVPPSVD</sequence>
<gene>
    <name evidence="2" type="ORF">IFM46972_02829</name>
</gene>
<dbReference type="PANTHER" id="PTHR39472">
    <property type="entry name" value="EXPRESSED PROTEIN"/>
    <property type="match status" value="1"/>
</dbReference>
<name>A0A8H3NEI7_9EURO</name>
<accession>A0A8H3NEI7</accession>
<reference evidence="2 3" key="1">
    <citation type="submission" date="2020-01" db="EMBL/GenBank/DDBJ databases">
        <title>Draft genome sequence of Aspergillus udagawae IFM 46972.</title>
        <authorList>
            <person name="Takahashi H."/>
            <person name="Yaguchi T."/>
        </authorList>
    </citation>
    <scope>NUCLEOTIDE SEQUENCE [LARGE SCALE GENOMIC DNA]</scope>
    <source>
        <strain evidence="2 3">IFM 46972</strain>
    </source>
</reference>
<evidence type="ECO:0000256" key="1">
    <source>
        <dbReference type="SAM" id="MobiDB-lite"/>
    </source>
</evidence>
<dbReference type="AlphaFoldDB" id="A0A8H3NEI7"/>
<feature type="region of interest" description="Disordered" evidence="1">
    <location>
        <begin position="254"/>
        <end position="276"/>
    </location>
</feature>
<evidence type="ECO:0000313" key="2">
    <source>
        <dbReference type="EMBL" id="GFF30118.1"/>
    </source>
</evidence>